<accession>A0A263BU27</accession>
<sequence length="192" mass="22559">MKKIKITLLSLVLVLLSSLLVVAYYYTDGFDFKDSDGTGDTIEEALVNFSEKRNLSFGEIIKEVYVDQETKLIFYMDRTQYSLSASIVKQKWNGKWKVLVVSANQLLEQIEDHPYSWGGFSDDETIMGYWGIIYYENVEKMVVKKNKEIEIAEMFQHPNLPRVWYKFYDVTDPYIRNISFWPEDANGNEVPW</sequence>
<name>A0A263BU27_9BACI</name>
<organism evidence="1 2">
    <name type="scientific">Lottiidibacillus patelloidae</name>
    <dbReference type="NCBI Taxonomy" id="2670334"/>
    <lineage>
        <taxon>Bacteria</taxon>
        <taxon>Bacillati</taxon>
        <taxon>Bacillota</taxon>
        <taxon>Bacilli</taxon>
        <taxon>Bacillales</taxon>
        <taxon>Bacillaceae</taxon>
        <taxon>Lottiidibacillus</taxon>
    </lineage>
</organism>
<proteinExistence type="predicted"/>
<dbReference type="AlphaFoldDB" id="A0A263BU27"/>
<dbReference type="RefSeq" id="WP_094924280.1">
    <property type="nucleotide sequence ID" value="NZ_NPIA01000004.1"/>
</dbReference>
<keyword evidence="2" id="KW-1185">Reference proteome</keyword>
<evidence type="ECO:0000313" key="1">
    <source>
        <dbReference type="EMBL" id="OZM56837.1"/>
    </source>
</evidence>
<protein>
    <submittedName>
        <fullName evidence="1">Uncharacterized protein</fullName>
    </submittedName>
</protein>
<dbReference type="EMBL" id="NPIA01000004">
    <property type="protein sequence ID" value="OZM56837.1"/>
    <property type="molecule type" value="Genomic_DNA"/>
</dbReference>
<reference evidence="1 2" key="2">
    <citation type="submission" date="2017-09" db="EMBL/GenBank/DDBJ databases">
        <title>Bacillus patelloidae sp. nov., isolated from the intestinal tract of a marine limpet.</title>
        <authorList>
            <person name="Liu R."/>
            <person name="Dong C."/>
            <person name="Shao Z."/>
        </authorList>
    </citation>
    <scope>NUCLEOTIDE SEQUENCE [LARGE SCALE GENOMIC DNA]</scope>
    <source>
        <strain evidence="1 2">SA5d-4</strain>
    </source>
</reference>
<comment type="caution">
    <text evidence="1">The sequence shown here is derived from an EMBL/GenBank/DDBJ whole genome shotgun (WGS) entry which is preliminary data.</text>
</comment>
<gene>
    <name evidence="1" type="ORF">CIB95_08680</name>
</gene>
<reference evidence="2" key="1">
    <citation type="submission" date="2017-08" db="EMBL/GenBank/DDBJ databases">
        <authorList>
            <person name="Huang Z."/>
        </authorList>
    </citation>
    <scope>NUCLEOTIDE SEQUENCE [LARGE SCALE GENOMIC DNA]</scope>
    <source>
        <strain evidence="2">SA5d-4</strain>
    </source>
</reference>
<evidence type="ECO:0000313" key="2">
    <source>
        <dbReference type="Proteomes" id="UP000217083"/>
    </source>
</evidence>
<dbReference type="Proteomes" id="UP000217083">
    <property type="component" value="Unassembled WGS sequence"/>
</dbReference>